<dbReference type="Proteomes" id="UP000240493">
    <property type="component" value="Unassembled WGS sequence"/>
</dbReference>
<evidence type="ECO:0008006" key="4">
    <source>
        <dbReference type="Google" id="ProtNLM"/>
    </source>
</evidence>
<dbReference type="STRING" id="1042311.A0A2T3YRF6"/>
<protein>
    <recommendedName>
        <fullName evidence="4">Glycoside hydrolase family 43 protein</fullName>
    </recommendedName>
</protein>
<dbReference type="Pfam" id="PF18951">
    <property type="entry name" value="DUF5695"/>
    <property type="match status" value="3"/>
</dbReference>
<feature type="signal peptide" evidence="1">
    <location>
        <begin position="1"/>
        <end position="21"/>
    </location>
</feature>
<dbReference type="InterPro" id="IPR043750">
    <property type="entry name" value="DUF5695"/>
</dbReference>
<evidence type="ECO:0000313" key="3">
    <source>
        <dbReference type="Proteomes" id="UP000240493"/>
    </source>
</evidence>
<organism evidence="2 3">
    <name type="scientific">Trichoderma asperellum (strain ATCC 204424 / CBS 433.97 / NBRC 101777)</name>
    <dbReference type="NCBI Taxonomy" id="1042311"/>
    <lineage>
        <taxon>Eukaryota</taxon>
        <taxon>Fungi</taxon>
        <taxon>Dikarya</taxon>
        <taxon>Ascomycota</taxon>
        <taxon>Pezizomycotina</taxon>
        <taxon>Sordariomycetes</taxon>
        <taxon>Hypocreomycetidae</taxon>
        <taxon>Hypocreales</taxon>
        <taxon>Hypocreaceae</taxon>
        <taxon>Trichoderma</taxon>
    </lineage>
</organism>
<evidence type="ECO:0000313" key="2">
    <source>
        <dbReference type="EMBL" id="PTB35107.1"/>
    </source>
</evidence>
<dbReference type="EMBL" id="KZ679281">
    <property type="protein sequence ID" value="PTB35107.1"/>
    <property type="molecule type" value="Genomic_DNA"/>
</dbReference>
<feature type="chain" id="PRO_5015474806" description="Glycoside hydrolase family 43 protein" evidence="1">
    <location>
        <begin position="22"/>
        <end position="659"/>
    </location>
</feature>
<gene>
    <name evidence="2" type="ORF">M441DRAFT_74549</name>
</gene>
<accession>A0A2T3YRF6</accession>
<name>A0A2T3YRF6_TRIA4</name>
<dbReference type="OrthoDB" id="2730619at2759"/>
<proteinExistence type="predicted"/>
<dbReference type="AlphaFoldDB" id="A0A2T3YRF6"/>
<evidence type="ECO:0000256" key="1">
    <source>
        <dbReference type="SAM" id="SignalP"/>
    </source>
</evidence>
<reference evidence="2 3" key="1">
    <citation type="submission" date="2016-07" db="EMBL/GenBank/DDBJ databases">
        <title>Multiple horizontal gene transfer events from other fungi enriched the ability of initially mycotrophic Trichoderma (Ascomycota) to feed on dead plant biomass.</title>
        <authorList>
            <consortium name="DOE Joint Genome Institute"/>
            <person name="Aerts A."/>
            <person name="Atanasova L."/>
            <person name="Chenthamara K."/>
            <person name="Zhang J."/>
            <person name="Grujic M."/>
            <person name="Henrissat B."/>
            <person name="Kuo A."/>
            <person name="Salamov A."/>
            <person name="Lipzen A."/>
            <person name="Labutti K."/>
            <person name="Barry K."/>
            <person name="Miao Y."/>
            <person name="Rahimi M.J."/>
            <person name="Shen Q."/>
            <person name="Grigoriev I.V."/>
            <person name="Kubicek C.P."/>
            <person name="Druzhinina I.S."/>
        </authorList>
    </citation>
    <scope>NUCLEOTIDE SEQUENCE [LARGE SCALE GENOMIC DNA]</scope>
    <source>
        <strain evidence="2 3">CBS 433.97</strain>
    </source>
</reference>
<keyword evidence="3" id="KW-1185">Reference proteome</keyword>
<keyword evidence="1" id="KW-0732">Signal</keyword>
<sequence>MAWFRSFNIAALLVSDSQVLASLKSIGSSFDFLPRDYLPRRARNGQYHWGDITYRFRTGGGDDIELGSIGFPTEINGIFTRHDASDMLSLCSLAARYIRVSPTSGNGPALIITPLNNTSMEAYRNLEESYFDDTAYESQAFEGYYECQSVQYGPRFTVVNGGARQLDKAVYSTGTPIVVGVPGFIIPQGLPAQLFINALSNIRELSTDPTDAVTESSQGSYSGYAIYQYLWKGVTIHYYITKPSAEAIADMGHFLTTSAWFNDTSDPFIIVTQDSSAWIAGLSDEAGGWERVGAYLAAVMKQAAQPSARSVTRKSLFLYEPSQVPSYRYAIDRAYDYVHVAAAYWSLYQAKRAYPQVITKHSWGWYLDQAHLTIIRGMHPDVGYNQIGLMGKTAKTLIDNMRSRAVQWDHELVPFGGEMAWGSTGQEGVHYWTKYVVLGYVPAVPHRGWNGNARRYWDDICGGKLQRIERQIHHYGSALNALVLLSAFRSNPSDIYLLRAGYGGISGPISSIHQDGYVGASFHSWPDTLQWDGITGDYGPGFLGMVLGIGAYVVEDPTWGLLVFGGTNDTKGDLKTVQTTDPVLKRVFIGSLNLELEVDARFIEAVSFTNGCGNIEIQVSQNPSQPEADKIVLWAESGGGEWEVLGKGGRFLSFPVQRR</sequence>